<dbReference type="InterPro" id="IPR051450">
    <property type="entry name" value="Gfo/Idh/MocA_Oxidoreductases"/>
</dbReference>
<dbReference type="Proteomes" id="UP000000323">
    <property type="component" value="Chromosome 1"/>
</dbReference>
<dbReference type="InterPro" id="IPR004104">
    <property type="entry name" value="Gfo/Idh/MocA-like_OxRdtase_C"/>
</dbReference>
<dbReference type="Pfam" id="PF02894">
    <property type="entry name" value="GFO_IDH_MocA_C"/>
    <property type="match status" value="1"/>
</dbReference>
<dbReference type="SUPFAM" id="SSF55347">
    <property type="entry name" value="Glyceraldehyde-3-phosphate dehydrogenase-like, C-terminal domain"/>
    <property type="match status" value="1"/>
</dbReference>
<dbReference type="HOGENOM" id="CLU_023194_1_4_0"/>
<keyword evidence="5" id="KW-1185">Reference proteome</keyword>
<dbReference type="Gene3D" id="3.40.50.720">
    <property type="entry name" value="NAD(P)-binding Rossmann-like Domain"/>
    <property type="match status" value="1"/>
</dbReference>
<dbReference type="PANTHER" id="PTHR43377">
    <property type="entry name" value="BILIVERDIN REDUCTASE A"/>
    <property type="match status" value="1"/>
</dbReference>
<dbReference type="KEGG" id="ttr:Tter_0558"/>
<evidence type="ECO:0000313" key="4">
    <source>
        <dbReference type="EMBL" id="ACZ41476.1"/>
    </source>
</evidence>
<dbReference type="Pfam" id="PF01408">
    <property type="entry name" value="GFO_IDH_MocA"/>
    <property type="match status" value="1"/>
</dbReference>
<protein>
    <submittedName>
        <fullName evidence="4">Oxidoreductase domain protein</fullName>
    </submittedName>
</protein>
<sequence length="359" mass="40087">MDKLHIGIIGVGWPGQRHIEGYKRREDVEIVAVSDVNTELAQQIVDQYDLKAQIYADYHEMLQSANVDAVSICTPNFLHAPMAIDALDAGKHVLLEKPLAHNLESGIKIAQKVKETGLVFMIAFNNRFRPDSKLLKARIEEGLLGEIYYAKTGWLRGAAEFFLRGWFTQKEKSGGGPLIDLGVHMLDLALWFMGNPRPVSVSGSVYYKFTDVMKASAGQADVEDLSTAFVKLDNGGTIVLDVSWISHIKNPDEVYCQLFGTKGGAKIDRHTGTEDLDIYTVVDGVTVLQKPEFNTWRQRQPGYMLYESFAGETSHFVDCVRENKQPESNIQHGLDVLRVLDAIYKSAESGHEVIIDTNL</sequence>
<dbReference type="PANTHER" id="PTHR43377:SF1">
    <property type="entry name" value="BILIVERDIN REDUCTASE A"/>
    <property type="match status" value="1"/>
</dbReference>
<dbReference type="Gene3D" id="3.30.360.10">
    <property type="entry name" value="Dihydrodipicolinate Reductase, domain 2"/>
    <property type="match status" value="1"/>
</dbReference>
<dbReference type="InterPro" id="IPR000683">
    <property type="entry name" value="Gfo/Idh/MocA-like_OxRdtase_N"/>
</dbReference>
<dbReference type="AlphaFoldDB" id="D1CEX0"/>
<dbReference type="EMBL" id="CP001825">
    <property type="protein sequence ID" value="ACZ41476.1"/>
    <property type="molecule type" value="Genomic_DNA"/>
</dbReference>
<dbReference type="RefSeq" id="WP_012874511.1">
    <property type="nucleotide sequence ID" value="NC_013525.1"/>
</dbReference>
<accession>D1CEX0</accession>
<proteinExistence type="inferred from homology"/>
<evidence type="ECO:0000256" key="1">
    <source>
        <dbReference type="ARBA" id="ARBA00010928"/>
    </source>
</evidence>
<reference evidence="5" key="1">
    <citation type="journal article" date="2010" name="Stand. Genomic Sci.">
        <title>Complete genome sequence of 'Thermobaculum terrenum' type strain (YNP1).</title>
        <authorList>
            <person name="Kiss H."/>
            <person name="Cleland D."/>
            <person name="Lapidus A."/>
            <person name="Lucas S."/>
            <person name="Glavina Del Rio T."/>
            <person name="Nolan M."/>
            <person name="Tice H."/>
            <person name="Han C."/>
            <person name="Goodwin L."/>
            <person name="Pitluck S."/>
            <person name="Liolios K."/>
            <person name="Ivanova N."/>
            <person name="Mavromatis K."/>
            <person name="Ovchinnikova G."/>
            <person name="Pati A."/>
            <person name="Chen A."/>
            <person name="Palaniappan K."/>
            <person name="Land M."/>
            <person name="Hauser L."/>
            <person name="Chang Y."/>
            <person name="Jeffries C."/>
            <person name="Lu M."/>
            <person name="Brettin T."/>
            <person name="Detter J."/>
            <person name="Goker M."/>
            <person name="Tindall B."/>
            <person name="Beck B."/>
            <person name="McDermott T."/>
            <person name="Woyke T."/>
            <person name="Bristow J."/>
            <person name="Eisen J."/>
            <person name="Markowitz V."/>
            <person name="Hugenholtz P."/>
            <person name="Kyrpides N."/>
            <person name="Klenk H."/>
            <person name="Cheng J."/>
        </authorList>
    </citation>
    <scope>NUCLEOTIDE SEQUENCE [LARGE SCALE GENOMIC DNA]</scope>
    <source>
        <strain evidence="5">ATCC BAA-798 / YNP1</strain>
    </source>
</reference>
<organism evidence="4 5">
    <name type="scientific">Thermobaculum terrenum (strain ATCC BAA-798 / CCMEE 7001 / YNP1)</name>
    <dbReference type="NCBI Taxonomy" id="525904"/>
    <lineage>
        <taxon>Bacteria</taxon>
        <taxon>Bacillati</taxon>
        <taxon>Chloroflexota</taxon>
        <taxon>Chloroflexia</taxon>
        <taxon>Candidatus Thermobaculales</taxon>
        <taxon>Candidatus Thermobaculaceae</taxon>
        <taxon>Thermobaculum</taxon>
    </lineage>
</organism>
<feature type="domain" description="Gfo/Idh/MocA-like oxidoreductase N-terminal" evidence="2">
    <location>
        <begin position="5"/>
        <end position="123"/>
    </location>
</feature>
<name>D1CEX0_THET1</name>
<dbReference type="STRING" id="525904.Tter_0558"/>
<dbReference type="eggNOG" id="COG0673">
    <property type="taxonomic scope" value="Bacteria"/>
</dbReference>
<dbReference type="InterPro" id="IPR036291">
    <property type="entry name" value="NAD(P)-bd_dom_sf"/>
</dbReference>
<gene>
    <name evidence="4" type="ordered locus">Tter_0558</name>
</gene>
<feature type="domain" description="Gfo/Idh/MocA-like oxidoreductase C-terminal" evidence="3">
    <location>
        <begin position="136"/>
        <end position="353"/>
    </location>
</feature>
<evidence type="ECO:0000259" key="3">
    <source>
        <dbReference type="Pfam" id="PF02894"/>
    </source>
</evidence>
<dbReference type="SUPFAM" id="SSF51735">
    <property type="entry name" value="NAD(P)-binding Rossmann-fold domains"/>
    <property type="match status" value="1"/>
</dbReference>
<dbReference type="GO" id="GO:0000166">
    <property type="term" value="F:nucleotide binding"/>
    <property type="evidence" value="ECO:0007669"/>
    <property type="project" value="InterPro"/>
</dbReference>
<evidence type="ECO:0000259" key="2">
    <source>
        <dbReference type="Pfam" id="PF01408"/>
    </source>
</evidence>
<comment type="similarity">
    <text evidence="1">Belongs to the Gfo/Idh/MocA family.</text>
</comment>
<dbReference type="OrthoDB" id="9815825at2"/>
<evidence type="ECO:0000313" key="5">
    <source>
        <dbReference type="Proteomes" id="UP000000323"/>
    </source>
</evidence>